<dbReference type="PANTHER" id="PTHR45913:SF19">
    <property type="entry name" value="LOW QUALITY PROTEIN: ZINC FINGER BED DOMAIN-CONTAINING PROTEIN 5-LIKE"/>
    <property type="match status" value="1"/>
</dbReference>
<dbReference type="Proteomes" id="UP000887013">
    <property type="component" value="Unassembled WGS sequence"/>
</dbReference>
<dbReference type="OrthoDB" id="6617004at2759"/>
<dbReference type="EMBL" id="BMAW01002397">
    <property type="protein sequence ID" value="GFS78393.1"/>
    <property type="molecule type" value="Genomic_DNA"/>
</dbReference>
<keyword evidence="2" id="KW-1185">Reference proteome</keyword>
<reference evidence="1" key="1">
    <citation type="submission" date="2020-08" db="EMBL/GenBank/DDBJ databases">
        <title>Multicomponent nature underlies the extraordinary mechanical properties of spider dragline silk.</title>
        <authorList>
            <person name="Kono N."/>
            <person name="Nakamura H."/>
            <person name="Mori M."/>
            <person name="Yoshida Y."/>
            <person name="Ohtoshi R."/>
            <person name="Malay A.D."/>
            <person name="Moran D.A.P."/>
            <person name="Tomita M."/>
            <person name="Numata K."/>
            <person name="Arakawa K."/>
        </authorList>
    </citation>
    <scope>NUCLEOTIDE SEQUENCE</scope>
</reference>
<gene>
    <name evidence="1" type="primary">TcasGA2_TC006077</name>
    <name evidence="1" type="ORF">NPIL_173741</name>
</gene>
<dbReference type="AlphaFoldDB" id="A0A8X6MUE3"/>
<comment type="caution">
    <text evidence="1">The sequence shown here is derived from an EMBL/GenBank/DDBJ whole genome shotgun (WGS) entry which is preliminary data.</text>
</comment>
<evidence type="ECO:0000313" key="1">
    <source>
        <dbReference type="EMBL" id="GFS78393.1"/>
    </source>
</evidence>
<dbReference type="PANTHER" id="PTHR45913">
    <property type="entry name" value="EPM2A-INTERACTING PROTEIN 1"/>
    <property type="match status" value="1"/>
</dbReference>
<proteinExistence type="predicted"/>
<protein>
    <submittedName>
        <fullName evidence="1">Transposase</fullName>
    </submittedName>
</protein>
<evidence type="ECO:0000313" key="2">
    <source>
        <dbReference type="Proteomes" id="UP000887013"/>
    </source>
</evidence>
<name>A0A8X6MUE3_NEPPI</name>
<organism evidence="1 2">
    <name type="scientific">Nephila pilipes</name>
    <name type="common">Giant wood spider</name>
    <name type="synonym">Nephila maculata</name>
    <dbReference type="NCBI Taxonomy" id="299642"/>
    <lineage>
        <taxon>Eukaryota</taxon>
        <taxon>Metazoa</taxon>
        <taxon>Ecdysozoa</taxon>
        <taxon>Arthropoda</taxon>
        <taxon>Chelicerata</taxon>
        <taxon>Arachnida</taxon>
        <taxon>Araneae</taxon>
        <taxon>Araneomorphae</taxon>
        <taxon>Entelegynae</taxon>
        <taxon>Araneoidea</taxon>
        <taxon>Nephilidae</taxon>
        <taxon>Nephila</taxon>
    </lineage>
</organism>
<accession>A0A8X6MUE3</accession>
<sequence>MSNFCENENIKRLEASDQVFTIQLDQTTGIAGLSTLLIIVRYIHETAAQEDMLIFKSLPTRPTADIVNSYFKKHDISWDLCHQVCTDGATAMLGKLNGVVARMKQNNYHT</sequence>